<organism evidence="2 3">
    <name type="scientific">Exophiala aquamarina CBS 119918</name>
    <dbReference type="NCBI Taxonomy" id="1182545"/>
    <lineage>
        <taxon>Eukaryota</taxon>
        <taxon>Fungi</taxon>
        <taxon>Dikarya</taxon>
        <taxon>Ascomycota</taxon>
        <taxon>Pezizomycotina</taxon>
        <taxon>Eurotiomycetes</taxon>
        <taxon>Chaetothyriomycetidae</taxon>
        <taxon>Chaetothyriales</taxon>
        <taxon>Herpotrichiellaceae</taxon>
        <taxon>Exophiala</taxon>
    </lineage>
</organism>
<dbReference type="InterPro" id="IPR029058">
    <property type="entry name" value="AB_hydrolase_fold"/>
</dbReference>
<name>A0A072PS22_9EURO</name>
<dbReference type="OrthoDB" id="17560at2759"/>
<dbReference type="PANTHER" id="PTHR17630:SF105">
    <property type="entry name" value="DIENELACTONE HYDROLASE FAMILY PROTEIN (AFU_ORTHOLOGUE AFUA_4G08790)"/>
    <property type="match status" value="1"/>
</dbReference>
<dbReference type="SUPFAM" id="SSF53474">
    <property type="entry name" value="alpha/beta-Hydrolases"/>
    <property type="match status" value="1"/>
</dbReference>
<reference evidence="2 3" key="1">
    <citation type="submission" date="2013-03" db="EMBL/GenBank/DDBJ databases">
        <title>The Genome Sequence of Exophiala aquamarina CBS 119918.</title>
        <authorList>
            <consortium name="The Broad Institute Genomics Platform"/>
            <person name="Cuomo C."/>
            <person name="de Hoog S."/>
            <person name="Gorbushina A."/>
            <person name="Walker B."/>
            <person name="Young S.K."/>
            <person name="Zeng Q."/>
            <person name="Gargeya S."/>
            <person name="Fitzgerald M."/>
            <person name="Haas B."/>
            <person name="Abouelleil A."/>
            <person name="Allen A.W."/>
            <person name="Alvarado L."/>
            <person name="Arachchi H.M."/>
            <person name="Berlin A.M."/>
            <person name="Chapman S.B."/>
            <person name="Gainer-Dewar J."/>
            <person name="Goldberg J."/>
            <person name="Griggs A."/>
            <person name="Gujja S."/>
            <person name="Hansen M."/>
            <person name="Howarth C."/>
            <person name="Imamovic A."/>
            <person name="Ireland A."/>
            <person name="Larimer J."/>
            <person name="McCowan C."/>
            <person name="Murphy C."/>
            <person name="Pearson M."/>
            <person name="Poon T.W."/>
            <person name="Priest M."/>
            <person name="Roberts A."/>
            <person name="Saif S."/>
            <person name="Shea T."/>
            <person name="Sisk P."/>
            <person name="Sykes S."/>
            <person name="Wortman J."/>
            <person name="Nusbaum C."/>
            <person name="Birren B."/>
        </authorList>
    </citation>
    <scope>NUCLEOTIDE SEQUENCE [LARGE SCALE GENOMIC DNA]</scope>
    <source>
        <strain evidence="2 3">CBS 119918</strain>
    </source>
</reference>
<keyword evidence="3" id="KW-1185">Reference proteome</keyword>
<comment type="caution">
    <text evidence="2">The sequence shown here is derived from an EMBL/GenBank/DDBJ whole genome shotgun (WGS) entry which is preliminary data.</text>
</comment>
<accession>A0A072PS22</accession>
<dbReference type="Gene3D" id="3.40.50.1820">
    <property type="entry name" value="alpha/beta hydrolase"/>
    <property type="match status" value="1"/>
</dbReference>
<evidence type="ECO:0000259" key="1">
    <source>
        <dbReference type="Pfam" id="PF01738"/>
    </source>
</evidence>
<dbReference type="STRING" id="1182545.A0A072PS22"/>
<dbReference type="PANTHER" id="PTHR17630">
    <property type="entry name" value="DIENELACTONE HYDROLASE"/>
    <property type="match status" value="1"/>
</dbReference>
<dbReference type="InterPro" id="IPR002925">
    <property type="entry name" value="Dienelactn_hydro"/>
</dbReference>
<dbReference type="RefSeq" id="XP_013265484.1">
    <property type="nucleotide sequence ID" value="XM_013410030.1"/>
</dbReference>
<dbReference type="Pfam" id="PF01738">
    <property type="entry name" value="DLH"/>
    <property type="match status" value="1"/>
</dbReference>
<dbReference type="GeneID" id="25275818"/>
<evidence type="ECO:0000313" key="2">
    <source>
        <dbReference type="EMBL" id="KEF62894.1"/>
    </source>
</evidence>
<dbReference type="GO" id="GO:0016787">
    <property type="term" value="F:hydrolase activity"/>
    <property type="evidence" value="ECO:0007669"/>
    <property type="project" value="InterPro"/>
</dbReference>
<dbReference type="AlphaFoldDB" id="A0A072PS22"/>
<proteinExistence type="predicted"/>
<dbReference type="HOGENOM" id="CLU_054590_2_3_1"/>
<evidence type="ECO:0000313" key="3">
    <source>
        <dbReference type="Proteomes" id="UP000027920"/>
    </source>
</evidence>
<gene>
    <name evidence="2" type="ORF">A1O9_00868</name>
</gene>
<sequence>MACSQCFQGTVKAGTARGSEIDYHGYKAYVVTPSANASTRRAVQVIISDAFGWATPNIRLLADSYADRTGMRVYVPDFMDGTAAPQWLMKHTDRIQSEGGWYGWLVKPWLVLNAGLAFAPFFYRNSPPSRYSRVTGFLEQLRNNSDAGIKVGVVGFCWGGYHVTRLAHGEVGADGRALIDAGFSAHPSALTIPKDIEGITLPYSVAVGDEDFALGPKLIQQLQDVLKSKKDVDSEVVVLRGAKHGFAVRADPADEAAMQASRDAEDQMAQWFERFLV</sequence>
<protein>
    <recommendedName>
        <fullName evidence="1">Dienelactone hydrolase domain-containing protein</fullName>
    </recommendedName>
</protein>
<feature type="domain" description="Dienelactone hydrolase" evidence="1">
    <location>
        <begin position="27"/>
        <end position="275"/>
    </location>
</feature>
<dbReference type="Proteomes" id="UP000027920">
    <property type="component" value="Unassembled WGS sequence"/>
</dbReference>
<dbReference type="VEuPathDB" id="FungiDB:A1O9_00868"/>
<dbReference type="EMBL" id="AMGV01000001">
    <property type="protein sequence ID" value="KEF62894.1"/>
    <property type="molecule type" value="Genomic_DNA"/>
</dbReference>